<sequence>MKFLPLVLCPLIGSATAEILTYNNRPQGSQEKPLLMRTFMPDPGLGDTVLGRHHHGYKSPKYNPKIGKDVKGEYLPDTGLPAAIGVNYGPQLSYCWDTVECRLLYAWKDGFLDMTPYWGDPQRGNRVSFGYVPELVGTMIYQASGKHPLTINGTSISDMDQPLKFRGYSIEKNHYQFLYQIGEHRIATMVSKAAGEMDVQVQFKLLTDSGKLQYRDDKNKVETKTISPKEIEVTITGTKLKTYRGSENKKLLASGVNAASGEKVFKAMGCIMCHSVDGSKSHGPSLLGIHGSTRKIKGVNVIADDAYILESIRDPNAKIVSGYPENYMPPYQLEDKQRDALLLYIKSLNKN</sequence>
<gene>
    <name evidence="6" type="ORF">NT6N_23030</name>
</gene>
<evidence type="ECO:0000256" key="1">
    <source>
        <dbReference type="ARBA" id="ARBA00022617"/>
    </source>
</evidence>
<keyword evidence="3 4" id="KW-0408">Iron</keyword>
<name>A0AAT9FMT5_9BACT</name>
<dbReference type="PROSITE" id="PS51007">
    <property type="entry name" value="CYTC"/>
    <property type="match status" value="1"/>
</dbReference>
<evidence type="ECO:0000256" key="4">
    <source>
        <dbReference type="PROSITE-ProRule" id="PRU00433"/>
    </source>
</evidence>
<proteinExistence type="predicted"/>
<organism evidence="6">
    <name type="scientific">Oceaniferula spumae</name>
    <dbReference type="NCBI Taxonomy" id="2979115"/>
    <lineage>
        <taxon>Bacteria</taxon>
        <taxon>Pseudomonadati</taxon>
        <taxon>Verrucomicrobiota</taxon>
        <taxon>Verrucomicrobiia</taxon>
        <taxon>Verrucomicrobiales</taxon>
        <taxon>Verrucomicrobiaceae</taxon>
        <taxon>Oceaniferula</taxon>
    </lineage>
</organism>
<evidence type="ECO:0000313" key="6">
    <source>
        <dbReference type="EMBL" id="BDS07263.1"/>
    </source>
</evidence>
<dbReference type="Gene3D" id="1.10.760.10">
    <property type="entry name" value="Cytochrome c-like domain"/>
    <property type="match status" value="1"/>
</dbReference>
<keyword evidence="1 4" id="KW-0349">Heme</keyword>
<feature type="domain" description="Cytochrome c" evidence="5">
    <location>
        <begin position="256"/>
        <end position="349"/>
    </location>
</feature>
<dbReference type="InterPro" id="IPR036909">
    <property type="entry name" value="Cyt_c-like_dom_sf"/>
</dbReference>
<evidence type="ECO:0000256" key="3">
    <source>
        <dbReference type="ARBA" id="ARBA00023004"/>
    </source>
</evidence>
<accession>A0AAT9FMT5</accession>
<protein>
    <recommendedName>
        <fullName evidence="5">Cytochrome c domain-containing protein</fullName>
    </recommendedName>
</protein>
<dbReference type="GO" id="GO:0046872">
    <property type="term" value="F:metal ion binding"/>
    <property type="evidence" value="ECO:0007669"/>
    <property type="project" value="UniProtKB-KW"/>
</dbReference>
<dbReference type="GO" id="GO:0020037">
    <property type="term" value="F:heme binding"/>
    <property type="evidence" value="ECO:0007669"/>
    <property type="project" value="InterPro"/>
</dbReference>
<dbReference type="SUPFAM" id="SSF46626">
    <property type="entry name" value="Cytochrome c"/>
    <property type="match status" value="1"/>
</dbReference>
<dbReference type="GO" id="GO:0009055">
    <property type="term" value="F:electron transfer activity"/>
    <property type="evidence" value="ECO:0007669"/>
    <property type="project" value="InterPro"/>
</dbReference>
<evidence type="ECO:0000259" key="5">
    <source>
        <dbReference type="PROSITE" id="PS51007"/>
    </source>
</evidence>
<evidence type="ECO:0000256" key="2">
    <source>
        <dbReference type="ARBA" id="ARBA00022723"/>
    </source>
</evidence>
<dbReference type="KEGG" id="osu:NT6N_23030"/>
<keyword evidence="2 4" id="KW-0479">Metal-binding</keyword>
<dbReference type="Pfam" id="PF00034">
    <property type="entry name" value="Cytochrom_C"/>
    <property type="match status" value="1"/>
</dbReference>
<dbReference type="InterPro" id="IPR009056">
    <property type="entry name" value="Cyt_c-like_dom"/>
</dbReference>
<reference evidence="6" key="1">
    <citation type="submission" date="2024-07" db="EMBL/GenBank/DDBJ databases">
        <title>Complete genome sequence of Verrucomicrobiaceae bacterium NT6N.</title>
        <authorList>
            <person name="Huang C."/>
            <person name="Takami H."/>
            <person name="Hamasaki K."/>
        </authorList>
    </citation>
    <scope>NUCLEOTIDE SEQUENCE</scope>
    <source>
        <strain evidence="6">NT6N</strain>
    </source>
</reference>
<dbReference type="AlphaFoldDB" id="A0AAT9FMT5"/>
<dbReference type="EMBL" id="AP026866">
    <property type="protein sequence ID" value="BDS07263.1"/>
    <property type="molecule type" value="Genomic_DNA"/>
</dbReference>